<dbReference type="OrthoDB" id="1957905at2"/>
<reference evidence="1 2" key="1">
    <citation type="submission" date="2019-03" db="EMBL/GenBank/DDBJ databases">
        <title>Genomic Encyclopedia of Type Strains, Phase IV (KMG-IV): sequencing the most valuable type-strain genomes for metagenomic binning, comparative biology and taxonomic classification.</title>
        <authorList>
            <person name="Goeker M."/>
        </authorList>
    </citation>
    <scope>NUCLEOTIDE SEQUENCE [LARGE SCALE GENOMIC DNA]</scope>
    <source>
        <strain evidence="1 2">DSM 102940</strain>
    </source>
</reference>
<dbReference type="EMBL" id="SLWV01000005">
    <property type="protein sequence ID" value="TCO78007.1"/>
    <property type="molecule type" value="Genomic_DNA"/>
</dbReference>
<evidence type="ECO:0000313" key="1">
    <source>
        <dbReference type="EMBL" id="TCO78007.1"/>
    </source>
</evidence>
<dbReference type="Proteomes" id="UP000294919">
    <property type="component" value="Unassembled WGS sequence"/>
</dbReference>
<gene>
    <name evidence="1" type="ORF">EV214_105106</name>
</gene>
<organism evidence="1 2">
    <name type="scientific">Marinisporobacter balticus</name>
    <dbReference type="NCBI Taxonomy" id="2018667"/>
    <lineage>
        <taxon>Bacteria</taxon>
        <taxon>Bacillati</taxon>
        <taxon>Bacillota</taxon>
        <taxon>Clostridia</taxon>
        <taxon>Peptostreptococcales</taxon>
        <taxon>Thermotaleaceae</taxon>
        <taxon>Marinisporobacter</taxon>
    </lineage>
</organism>
<proteinExistence type="predicted"/>
<evidence type="ECO:0000313" key="2">
    <source>
        <dbReference type="Proteomes" id="UP000294919"/>
    </source>
</evidence>
<protein>
    <submittedName>
        <fullName evidence="1">Uncharacterized protein</fullName>
    </submittedName>
</protein>
<name>A0A4R2KYM1_9FIRM</name>
<dbReference type="AlphaFoldDB" id="A0A4R2KYM1"/>
<sequence>MRILYSPQRNEEILEYSFKGENVTVVHKIPIKEVEGEMTYKEQSDTFNFINVGDGILQDIETILPINPILSAERKNGVLNVILLNYIGEDAIYEERFPTWQEVS</sequence>
<dbReference type="RefSeq" id="WP_132243661.1">
    <property type="nucleotide sequence ID" value="NZ_SLWV01000005.1"/>
</dbReference>
<keyword evidence="2" id="KW-1185">Reference proteome</keyword>
<comment type="caution">
    <text evidence="1">The sequence shown here is derived from an EMBL/GenBank/DDBJ whole genome shotgun (WGS) entry which is preliminary data.</text>
</comment>
<accession>A0A4R2KYM1</accession>